<accession>A0A1M7NRU2</accession>
<evidence type="ECO:0000313" key="2">
    <source>
        <dbReference type="EMBL" id="SHN06344.1"/>
    </source>
</evidence>
<dbReference type="EMBL" id="FRBQ01000013">
    <property type="protein sequence ID" value="SHN06344.1"/>
    <property type="molecule type" value="Genomic_DNA"/>
</dbReference>
<name>A0A1M7NRU2_9GAMM</name>
<sequence>MTKLSDEAEVLYRQIHPEYFTDGEPSSDRFKPYPRDNGMMSLDRSSLTSAQDSHALYVEQGRLSAAVFGLSVMEFKSESIECVASPIAQTPTTPANPAHASADFTPHAAKNHKNIAKRLKRHAVARGCLFTK</sequence>
<dbReference type="STRING" id="1220495.SAMN05216288_0433"/>
<evidence type="ECO:0000313" key="3">
    <source>
        <dbReference type="Proteomes" id="UP000184305"/>
    </source>
</evidence>
<dbReference type="OrthoDB" id="670198at2"/>
<dbReference type="RefSeq" id="WP_073268580.1">
    <property type="nucleotide sequence ID" value="NZ_FRBQ01000013.1"/>
</dbReference>
<keyword evidence="3" id="KW-1185">Reference proteome</keyword>
<proteinExistence type="predicted"/>
<reference evidence="3" key="1">
    <citation type="submission" date="2016-11" db="EMBL/GenBank/DDBJ databases">
        <authorList>
            <person name="Varghese N."/>
            <person name="Submissions S."/>
        </authorList>
    </citation>
    <scope>NUCLEOTIDE SEQUENCE [LARGE SCALE GENOMIC DNA]</scope>
    <source>
        <strain evidence="3">CECT 8089</strain>
    </source>
</reference>
<evidence type="ECO:0000256" key="1">
    <source>
        <dbReference type="SAM" id="MobiDB-lite"/>
    </source>
</evidence>
<feature type="region of interest" description="Disordered" evidence="1">
    <location>
        <begin position="22"/>
        <end position="45"/>
    </location>
</feature>
<dbReference type="AlphaFoldDB" id="A0A1M7NRU2"/>
<organism evidence="2 3">
    <name type="scientific">Phytopseudomonas punonensis</name>
    <dbReference type="NCBI Taxonomy" id="1220495"/>
    <lineage>
        <taxon>Bacteria</taxon>
        <taxon>Pseudomonadati</taxon>
        <taxon>Pseudomonadota</taxon>
        <taxon>Gammaproteobacteria</taxon>
        <taxon>Pseudomonadales</taxon>
        <taxon>Pseudomonadaceae</taxon>
        <taxon>Phytopseudomonas</taxon>
    </lineage>
</organism>
<protein>
    <submittedName>
        <fullName evidence="2">Uncharacterized protein</fullName>
    </submittedName>
</protein>
<gene>
    <name evidence="2" type="ORF">SAMN05216288_0433</name>
</gene>
<dbReference type="Proteomes" id="UP000184305">
    <property type="component" value="Unassembled WGS sequence"/>
</dbReference>